<dbReference type="InterPro" id="IPR036322">
    <property type="entry name" value="WD40_repeat_dom_sf"/>
</dbReference>
<dbReference type="GO" id="GO:0048066">
    <property type="term" value="P:developmental pigmentation"/>
    <property type="evidence" value="ECO:0007669"/>
    <property type="project" value="TreeGrafter"/>
</dbReference>
<dbReference type="Pfam" id="PF23756">
    <property type="entry name" value="Beta-prop_HPS5"/>
    <property type="match status" value="1"/>
</dbReference>
<evidence type="ECO:0000313" key="6">
    <source>
        <dbReference type="WBParaSite" id="SMUV_0000938501-mRNA-1"/>
    </source>
</evidence>
<dbReference type="Proteomes" id="UP000046393">
    <property type="component" value="Unplaced"/>
</dbReference>
<evidence type="ECO:0000259" key="4">
    <source>
        <dbReference type="PROSITE" id="PS50089"/>
    </source>
</evidence>
<keyword evidence="1 3" id="KW-0863">Zinc-finger</keyword>
<keyword evidence="1 3" id="KW-0479">Metal-binding</keyword>
<feature type="domain" description="RING-type" evidence="4">
    <location>
        <begin position="1017"/>
        <end position="1061"/>
    </location>
</feature>
<dbReference type="STRING" id="451379.A0A0N5AWS4"/>
<dbReference type="PANTHER" id="PTHR23287:SF18">
    <property type="entry name" value="BLOC-2 COMPLEX MEMBER HPS5"/>
    <property type="match status" value="1"/>
</dbReference>
<dbReference type="PANTHER" id="PTHR23287">
    <property type="entry name" value="RUBY-EYE2-LIKE PROTEIN"/>
    <property type="match status" value="1"/>
</dbReference>
<dbReference type="CDD" id="cd16484">
    <property type="entry name" value="RING-H2_Vps"/>
    <property type="match status" value="1"/>
</dbReference>
<accession>A0A0N5AWS4</accession>
<sequence>MDGVSNVSSDCSNVTKIACSDAKKHCNFLSGYVLLELSSLNHLDPLISSDSNKASAIDISLHFVTIGTVNGNVYVLPRIGVYAQSLDAVPVQVIHSDVYPVFKVAISPDENYLAVANRKGLLSVYRLSASGFAVCSVVYNCQCHCLSEEVNFVTTLCWTQDCSKVYAGDRKGRISCTFIEKQSNSPSTEVLLETDSEIVQIEIYKSLLLVSTLTRSCIYDLETLNFVQIGKKLRYGYYGCAFGHELMAKSSTNDSSCHHQNLVNDSDISAFVCCPNGKIWKSNKLGVVLRTYQYHELLQKANVPLVSYRNSFLLEPKTSDDTVYFKLLHHLNCDSKQFMLLNGTSKFYIVNPQNGELILHCDVNACLFIYTVLEDFDECTVCGAMIFTLSLKTGAMRQYMVLKIEEAVHLLCMENLFTQAAGIITLLELSAKSNARFSWSSAILRSVIKGLKGLDIFAEKKSTCISYINTLHKILKLKNDQLLSDIQGSLQSIAIGTSPTIDTATNKSDSDFSPSILQRCNSAPEISRVVLTNPLIGYPCHRCHSEVFPSRFINFPRAANGAKKKSSATDAESLKFILNYGCPVISFEPQMTLSNVSRELSAAENVFETLTSRMQMQKKPLVKESALSEVVIDVSGPEINVKRLNFAKKVNCGPRIAKVVRPVDRQTSFKSKAVLNEVASVDVSSSGAASSFRNHEYASNSNICLVPSSDKNASMSLRLVPTYATVSNEKNSALAHWRCIKCGLHKSWSAALTFGPVMKNLNVLSDHFRIGGVPVTIEEWNEFFDGYLLNKVCVLHVEELCRDCTACFEFGNHLKNKKKLILQLNARRQKLVCEVARDQKYARDSVLSLKSDVIYNLFFKQTRLSSEISSTVGTGDSMNADAKNEGKTKATKLDNNNKKQWFLKHFSPLLSLQLIQLINCMRLCQGMEDVLSFLSTHKLRNYLTQDDWQWLVVLKACHMEKWKKDFPSSFVSSVLSECNLDSIVKFDDVTTVASSSSEKFVSRSRAKNVIFLATGCCPFCTLPLKTIVSDTESSVVVFSCGHAYHKVCLFETNLNHCVRCELERHRLRKQAHSTSSRSASSSYSSLVRLTYICHNEKVKVVFDEEESEPIVVVNGSILAIGNL</sequence>
<dbReference type="GO" id="GO:0005737">
    <property type="term" value="C:cytoplasm"/>
    <property type="evidence" value="ECO:0007669"/>
    <property type="project" value="TreeGrafter"/>
</dbReference>
<dbReference type="Gene3D" id="2.130.10.10">
    <property type="entry name" value="YVTN repeat-like/Quinoprotein amine dehydrogenase"/>
    <property type="match status" value="1"/>
</dbReference>
<dbReference type="InterPro" id="IPR001841">
    <property type="entry name" value="Znf_RING"/>
</dbReference>
<dbReference type="InterPro" id="IPR056939">
    <property type="entry name" value="Znf_RING_Vps8"/>
</dbReference>
<dbReference type="PROSITE" id="PS50089">
    <property type="entry name" value="ZF_RING_2"/>
    <property type="match status" value="1"/>
</dbReference>
<evidence type="ECO:0000256" key="2">
    <source>
        <dbReference type="ARBA" id="ARBA00022833"/>
    </source>
</evidence>
<keyword evidence="2" id="KW-0862">Zinc</keyword>
<protein>
    <submittedName>
        <fullName evidence="6">RING-type domain-containing protein</fullName>
    </submittedName>
</protein>
<dbReference type="InterPro" id="IPR056499">
    <property type="entry name" value="Beta-prop_HPS5-like"/>
</dbReference>
<dbReference type="WBParaSite" id="SMUV_0000938501-mRNA-1">
    <property type="protein sequence ID" value="SMUV_0000938501-mRNA-1"/>
    <property type="gene ID" value="SMUV_0000938501"/>
</dbReference>
<reference evidence="6" key="1">
    <citation type="submission" date="2016-04" db="UniProtKB">
        <authorList>
            <consortium name="WormBaseParasite"/>
        </authorList>
    </citation>
    <scope>IDENTIFICATION</scope>
</reference>
<evidence type="ECO:0000256" key="3">
    <source>
        <dbReference type="PROSITE-ProRule" id="PRU00175"/>
    </source>
</evidence>
<dbReference type="AlphaFoldDB" id="A0A0N5AWS4"/>
<keyword evidence="5" id="KW-1185">Reference proteome</keyword>
<dbReference type="InterPro" id="IPR015943">
    <property type="entry name" value="WD40/YVTN_repeat-like_dom_sf"/>
</dbReference>
<organism evidence="5 6">
    <name type="scientific">Syphacia muris</name>
    <dbReference type="NCBI Taxonomy" id="451379"/>
    <lineage>
        <taxon>Eukaryota</taxon>
        <taxon>Metazoa</taxon>
        <taxon>Ecdysozoa</taxon>
        <taxon>Nematoda</taxon>
        <taxon>Chromadorea</taxon>
        <taxon>Rhabditida</taxon>
        <taxon>Spirurina</taxon>
        <taxon>Oxyuridomorpha</taxon>
        <taxon>Oxyuroidea</taxon>
        <taxon>Oxyuridae</taxon>
        <taxon>Syphacia</taxon>
    </lineage>
</organism>
<proteinExistence type="predicted"/>
<evidence type="ECO:0000256" key="1">
    <source>
        <dbReference type="ARBA" id="ARBA00022771"/>
    </source>
</evidence>
<dbReference type="SUPFAM" id="SSF50978">
    <property type="entry name" value="WD40 repeat-like"/>
    <property type="match status" value="1"/>
</dbReference>
<dbReference type="GO" id="GO:0008270">
    <property type="term" value="F:zinc ion binding"/>
    <property type="evidence" value="ECO:0007669"/>
    <property type="project" value="UniProtKB-KW"/>
</dbReference>
<name>A0A0N5AWS4_9BILA</name>
<evidence type="ECO:0000313" key="5">
    <source>
        <dbReference type="Proteomes" id="UP000046393"/>
    </source>
</evidence>
<dbReference type="Pfam" id="PF23412">
    <property type="entry name" value="zf_RING_Vps8"/>
    <property type="match status" value="1"/>
</dbReference>